<feature type="region of interest" description="Disordered" evidence="1">
    <location>
        <begin position="1"/>
        <end position="24"/>
    </location>
</feature>
<accession>A0A512PFD5</accession>
<name>A0A512PFD5_9CELL</name>
<dbReference type="Gene3D" id="3.90.1140.10">
    <property type="entry name" value="Cyclic phosphodiesterase"/>
    <property type="match status" value="1"/>
</dbReference>
<dbReference type="SUPFAM" id="SSF55144">
    <property type="entry name" value="LigT-like"/>
    <property type="match status" value="1"/>
</dbReference>
<evidence type="ECO:0000313" key="2">
    <source>
        <dbReference type="EMBL" id="GEP69908.1"/>
    </source>
</evidence>
<gene>
    <name evidence="2" type="ORF">CSO01_26230</name>
</gene>
<evidence type="ECO:0000313" key="3">
    <source>
        <dbReference type="Proteomes" id="UP000321798"/>
    </source>
</evidence>
<organism evidence="2 3">
    <name type="scientific">Cellulomonas soli</name>
    <dbReference type="NCBI Taxonomy" id="931535"/>
    <lineage>
        <taxon>Bacteria</taxon>
        <taxon>Bacillati</taxon>
        <taxon>Actinomycetota</taxon>
        <taxon>Actinomycetes</taxon>
        <taxon>Micrococcales</taxon>
        <taxon>Cellulomonadaceae</taxon>
        <taxon>Cellulomonas</taxon>
    </lineage>
</organism>
<proteinExistence type="predicted"/>
<dbReference type="AlphaFoldDB" id="A0A512PFD5"/>
<keyword evidence="3" id="KW-1185">Reference proteome</keyword>
<evidence type="ECO:0000256" key="1">
    <source>
        <dbReference type="SAM" id="MobiDB-lite"/>
    </source>
</evidence>
<comment type="caution">
    <text evidence="2">The sequence shown here is derived from an EMBL/GenBank/DDBJ whole genome shotgun (WGS) entry which is preliminary data.</text>
</comment>
<dbReference type="Proteomes" id="UP000321798">
    <property type="component" value="Unassembled WGS sequence"/>
</dbReference>
<dbReference type="Pfam" id="PF13563">
    <property type="entry name" value="2_5_RNA_ligase2"/>
    <property type="match status" value="1"/>
</dbReference>
<protein>
    <recommendedName>
        <fullName evidence="4">2'-5' RNA ligase</fullName>
    </recommendedName>
</protein>
<dbReference type="InterPro" id="IPR009097">
    <property type="entry name" value="Cyclic_Pdiesterase"/>
</dbReference>
<reference evidence="2 3" key="1">
    <citation type="submission" date="2019-07" db="EMBL/GenBank/DDBJ databases">
        <title>Whole genome shotgun sequence of Cellulomonas soli NBRC 109434.</title>
        <authorList>
            <person name="Hosoyama A."/>
            <person name="Uohara A."/>
            <person name="Ohji S."/>
            <person name="Ichikawa N."/>
        </authorList>
    </citation>
    <scope>NUCLEOTIDE SEQUENCE [LARGE SCALE GENOMIC DNA]</scope>
    <source>
        <strain evidence="2 3">NBRC 109434</strain>
    </source>
</reference>
<evidence type="ECO:0008006" key="4">
    <source>
        <dbReference type="Google" id="ProtNLM"/>
    </source>
</evidence>
<dbReference type="EMBL" id="BKAL01000008">
    <property type="protein sequence ID" value="GEP69908.1"/>
    <property type="molecule type" value="Genomic_DNA"/>
</dbReference>
<sequence length="201" mass="21881">MRPDGRSRVARAGRRAVGGSGRDTGRVGHTVLQLPVRALEPLVRRHLLDETPSLTAPDPATVCAHITLLGPFVHHRDVDAELLAALSRLLASAASFEFELTGIRSFPSGPVYLAPDPAEPLRHLTERLTEAFPAWLPYGGAFDEVVPHLSIGHDLTPGERAELELRLPIPVRAEVVDLTWWSPTSVRTLVRFPLGPELLAG</sequence>